<evidence type="ECO:0000256" key="1">
    <source>
        <dbReference type="SAM" id="SignalP"/>
    </source>
</evidence>
<dbReference type="RefSeq" id="WP_075199035.1">
    <property type="nucleotide sequence ID" value="NZ_CP187984.1"/>
</dbReference>
<proteinExistence type="predicted"/>
<accession>A0A2T7B2M6</accession>
<sequence length="149" mass="16615">MKKTIVVCCFYLCSTGPASAVVQGREYNTWYEKDAVLYDVTQTAEGSPVMLSISQAGYRSANMVISSMTTGKCPMQARALEINNDIVPAEYICAEQGSEKIEHYLVRDADKVNALVERLRSDFTVMSQKEVKVWAANIKTPKYGMTPRL</sequence>
<dbReference type="EMBL" id="MSAG01000027">
    <property type="protein sequence ID" value="PUX19927.1"/>
    <property type="molecule type" value="Genomic_DNA"/>
</dbReference>
<evidence type="ECO:0000313" key="2">
    <source>
        <dbReference type="EMBL" id="PUX19927.1"/>
    </source>
</evidence>
<dbReference type="AlphaFoldDB" id="A0A2T7B2M6"/>
<keyword evidence="1" id="KW-0732">Signal</keyword>
<reference evidence="2" key="1">
    <citation type="submission" date="2016-12" db="EMBL/GenBank/DDBJ databases">
        <title>Analysis of the Molecular Diversity Among Cronobacter Species Isolated from Filth Flies Using a Pan Genomic DNA Microarray.</title>
        <authorList>
            <person name="Pava-Ripoll M."/>
            <person name="Tall B."/>
            <person name="Farber J."/>
            <person name="Fanning S."/>
            <person name="Lehner A."/>
            <person name="Stephan R."/>
            <person name="Pagotto F."/>
            <person name="Iverson C."/>
            <person name="Ziobro G."/>
            <person name="Miller A."/>
            <person name="Pearson R."/>
            <person name="Yan Q."/>
            <person name="Kim M."/>
            <person name="Jeong S."/>
            <person name="Park J."/>
            <person name="Jun S."/>
            <person name="Choi H."/>
            <person name="Chung T."/>
            <person name="Yoo Y."/>
            <person name="Park E."/>
            <person name="Hwang S."/>
            <person name="Lee B."/>
            <person name="Sathyamoorthy V."/>
            <person name="Carter L."/>
            <person name="Mammel M."/>
            <person name="Jackson S."/>
            <person name="Kothary M."/>
            <person name="Patel I."/>
            <person name="Grim C."/>
            <person name="Gopinath G."/>
            <person name="Gangiredla J."/>
            <person name="Chase H."/>
        </authorList>
    </citation>
    <scope>NUCLEOTIDE SEQUENCE [LARGE SCALE GENOMIC DNA]</scope>
    <source>
        <strain evidence="2">MOD1-Sh41s</strain>
    </source>
</reference>
<name>A0A2T7B2M6_9ENTR</name>
<organism evidence="2">
    <name type="scientific">Cronobacter turicensis</name>
    <dbReference type="NCBI Taxonomy" id="413502"/>
    <lineage>
        <taxon>Bacteria</taxon>
        <taxon>Pseudomonadati</taxon>
        <taxon>Pseudomonadota</taxon>
        <taxon>Gammaproteobacteria</taxon>
        <taxon>Enterobacterales</taxon>
        <taxon>Enterobacteriaceae</taxon>
        <taxon>Cronobacter</taxon>
    </lineage>
</organism>
<feature type="chain" id="PRO_5015592853" evidence="1">
    <location>
        <begin position="21"/>
        <end position="149"/>
    </location>
</feature>
<dbReference type="OrthoDB" id="6478811at2"/>
<comment type="caution">
    <text evidence="2">The sequence shown here is derived from an EMBL/GenBank/DDBJ whole genome shotgun (WGS) entry which is preliminary data.</text>
</comment>
<feature type="signal peptide" evidence="1">
    <location>
        <begin position="1"/>
        <end position="20"/>
    </location>
</feature>
<gene>
    <name evidence="2" type="ORF">BS411_15365</name>
</gene>
<protein>
    <submittedName>
        <fullName evidence="2">Uncharacterized protein</fullName>
    </submittedName>
</protein>